<gene>
    <name evidence="8" type="ORF">L5014_17265</name>
</gene>
<feature type="transmembrane region" description="Helical" evidence="7">
    <location>
        <begin position="346"/>
        <end position="371"/>
    </location>
</feature>
<evidence type="ECO:0000256" key="7">
    <source>
        <dbReference type="SAM" id="Phobius"/>
    </source>
</evidence>
<feature type="transmembrane region" description="Helical" evidence="7">
    <location>
        <begin position="158"/>
        <end position="177"/>
    </location>
</feature>
<dbReference type="PANTHER" id="PTHR11706">
    <property type="entry name" value="SOLUTE CARRIER PROTEIN FAMILY 11 MEMBER"/>
    <property type="match status" value="1"/>
</dbReference>
<feature type="transmembrane region" description="Helical" evidence="7">
    <location>
        <begin position="302"/>
        <end position="325"/>
    </location>
</feature>
<dbReference type="PANTHER" id="PTHR11706:SF33">
    <property type="entry name" value="NATURAL RESISTANCE-ASSOCIATED MACROPHAGE PROTEIN 2"/>
    <property type="match status" value="1"/>
</dbReference>
<feature type="transmembrane region" description="Helical" evidence="7">
    <location>
        <begin position="236"/>
        <end position="258"/>
    </location>
</feature>
<reference evidence="8" key="1">
    <citation type="submission" date="2022-01" db="EMBL/GenBank/DDBJ databases">
        <title>Genome sequence and assembly of Parabukholderia sp. RG36.</title>
        <authorList>
            <person name="Chhetri G."/>
        </authorList>
    </citation>
    <scope>NUCLEOTIDE SEQUENCE</scope>
    <source>
        <strain evidence="8">RG36</strain>
    </source>
</reference>
<feature type="transmembrane region" description="Helical" evidence="7">
    <location>
        <begin position="57"/>
        <end position="76"/>
    </location>
</feature>
<comment type="caution">
    <text evidence="8">The sequence shown here is derived from an EMBL/GenBank/DDBJ whole genome shotgun (WGS) entry which is preliminary data.</text>
</comment>
<protein>
    <submittedName>
        <fullName evidence="8">Divalent metal cation transporter</fullName>
    </submittedName>
</protein>
<feature type="transmembrane region" description="Helical" evidence="7">
    <location>
        <begin position="134"/>
        <end position="151"/>
    </location>
</feature>
<evidence type="ECO:0000256" key="3">
    <source>
        <dbReference type="ARBA" id="ARBA00022692"/>
    </source>
</evidence>
<evidence type="ECO:0000256" key="6">
    <source>
        <dbReference type="ARBA" id="ARBA00023136"/>
    </source>
</evidence>
<evidence type="ECO:0000256" key="5">
    <source>
        <dbReference type="ARBA" id="ARBA00022989"/>
    </source>
</evidence>
<sequence length="431" mass="45179">MNVNAKTPEPAPLLRKSMGALRSTALWGPGILVMLADCDAGNIVTAAQSGAQWGVRLLPLLIALIPLLYMIQELSVRLGIFSGKGHGELIRQHFSPIWSWITALGLVVAVFGSLITEFTGVAGVGEMYGLSRNVTLPIAVCVLLGIVLTGSHKRVDRAAMLIGALELAFFVVAWRAHPDPRTLARQLHDLPLAQPQFLWLATALIGATFNPWMVFYQQAAVADKGLTARDYRTAQVETAVGAVITQLLTGTILVAAAATLGHASAHAGQHLGEHMGEQRGLQSIGDISHALSAVVGSQAGRLLFGAGVLGASLVAALVCSLALAWGLGEFAGYRSSLEQRPSRMPWFYGVYAAAVAGSAFLVCLAPDLVALNVAVQVINAVMLPLVVGLLVVLALVALPRPHRPRGAYLWLVCGCAAIVSIAGLAGAVAGW</sequence>
<dbReference type="GO" id="GO:0005384">
    <property type="term" value="F:manganese ion transmembrane transporter activity"/>
    <property type="evidence" value="ECO:0007669"/>
    <property type="project" value="TreeGrafter"/>
</dbReference>
<keyword evidence="4" id="KW-0769">Symport</keyword>
<evidence type="ECO:0000313" key="9">
    <source>
        <dbReference type="Proteomes" id="UP001139308"/>
    </source>
</evidence>
<dbReference type="GO" id="GO:0005886">
    <property type="term" value="C:plasma membrane"/>
    <property type="evidence" value="ECO:0007669"/>
    <property type="project" value="TreeGrafter"/>
</dbReference>
<accession>A0A9X1RSJ9</accession>
<keyword evidence="3 7" id="KW-0812">Transmembrane</keyword>
<dbReference type="Proteomes" id="UP001139308">
    <property type="component" value="Unassembled WGS sequence"/>
</dbReference>
<evidence type="ECO:0000256" key="4">
    <source>
        <dbReference type="ARBA" id="ARBA00022847"/>
    </source>
</evidence>
<keyword evidence="2" id="KW-0813">Transport</keyword>
<comment type="subcellular location">
    <subcellularLocation>
        <location evidence="1">Membrane</location>
        <topology evidence="1">Multi-pass membrane protein</topology>
    </subcellularLocation>
</comment>
<dbReference type="GO" id="GO:0015086">
    <property type="term" value="F:cadmium ion transmembrane transporter activity"/>
    <property type="evidence" value="ECO:0007669"/>
    <property type="project" value="TreeGrafter"/>
</dbReference>
<feature type="transmembrane region" description="Helical" evidence="7">
    <location>
        <begin position="377"/>
        <end position="396"/>
    </location>
</feature>
<keyword evidence="5 7" id="KW-1133">Transmembrane helix</keyword>
<feature type="transmembrane region" description="Helical" evidence="7">
    <location>
        <begin position="97"/>
        <end position="114"/>
    </location>
</feature>
<dbReference type="EMBL" id="JAKLJA010000013">
    <property type="protein sequence ID" value="MCG5075092.1"/>
    <property type="molecule type" value="Genomic_DNA"/>
</dbReference>
<evidence type="ECO:0000256" key="2">
    <source>
        <dbReference type="ARBA" id="ARBA00022448"/>
    </source>
</evidence>
<feature type="transmembrane region" description="Helical" evidence="7">
    <location>
        <begin position="408"/>
        <end position="429"/>
    </location>
</feature>
<dbReference type="InterPro" id="IPR001046">
    <property type="entry name" value="NRAMP_fam"/>
</dbReference>
<feature type="transmembrane region" description="Helical" evidence="7">
    <location>
        <begin position="197"/>
        <end position="215"/>
    </location>
</feature>
<dbReference type="Pfam" id="PF01566">
    <property type="entry name" value="Nramp"/>
    <property type="match status" value="1"/>
</dbReference>
<keyword evidence="6 7" id="KW-0472">Membrane</keyword>
<organism evidence="8 9">
    <name type="scientific">Paraburkholderia tagetis</name>
    <dbReference type="NCBI Taxonomy" id="2913261"/>
    <lineage>
        <taxon>Bacteria</taxon>
        <taxon>Pseudomonadati</taxon>
        <taxon>Pseudomonadota</taxon>
        <taxon>Betaproteobacteria</taxon>
        <taxon>Burkholderiales</taxon>
        <taxon>Burkholderiaceae</taxon>
        <taxon>Paraburkholderia</taxon>
    </lineage>
</organism>
<dbReference type="RefSeq" id="WP_238464949.1">
    <property type="nucleotide sequence ID" value="NZ_JAKLJA010000013.1"/>
</dbReference>
<proteinExistence type="predicted"/>
<keyword evidence="9" id="KW-1185">Reference proteome</keyword>
<dbReference type="GO" id="GO:0015293">
    <property type="term" value="F:symporter activity"/>
    <property type="evidence" value="ECO:0007669"/>
    <property type="project" value="UniProtKB-KW"/>
</dbReference>
<evidence type="ECO:0000256" key="1">
    <source>
        <dbReference type="ARBA" id="ARBA00004141"/>
    </source>
</evidence>
<evidence type="ECO:0000313" key="8">
    <source>
        <dbReference type="EMBL" id="MCG5075092.1"/>
    </source>
</evidence>
<dbReference type="GO" id="GO:0034755">
    <property type="term" value="P:iron ion transmembrane transport"/>
    <property type="evidence" value="ECO:0007669"/>
    <property type="project" value="TreeGrafter"/>
</dbReference>
<dbReference type="AlphaFoldDB" id="A0A9X1RSJ9"/>
<name>A0A9X1RSJ9_9BURK</name>